<dbReference type="InterPro" id="IPR003356">
    <property type="entry name" value="DNA_methylase_A-5"/>
</dbReference>
<reference evidence="11" key="2">
    <citation type="submission" date="2020-06" db="EMBL/GenBank/DDBJ databases">
        <authorList>
            <person name="Wang Y."/>
        </authorList>
    </citation>
    <scope>NUCLEOTIDE SEQUENCE</scope>
    <source>
        <strain evidence="10">L15a</strain>
        <strain evidence="12">L19a</strain>
        <strain evidence="11">T1L9</strain>
    </source>
</reference>
<dbReference type="Gene3D" id="3.40.50.150">
    <property type="entry name" value="Vaccinia Virus protein VP39"/>
    <property type="match status" value="1"/>
</dbReference>
<dbReference type="AlphaFoldDB" id="A0A7K4NG80"/>
<dbReference type="EMBL" id="JACATG010000001">
    <property type="protein sequence ID" value="NWK13420.1"/>
    <property type="molecule type" value="Genomic_DNA"/>
</dbReference>
<dbReference type="Proteomes" id="UP000547822">
    <property type="component" value="Unassembled WGS sequence"/>
</dbReference>
<evidence type="ECO:0000259" key="8">
    <source>
        <dbReference type="Pfam" id="PF02384"/>
    </source>
</evidence>
<dbReference type="Pfam" id="PF12161">
    <property type="entry name" value="HsdM_N"/>
    <property type="match status" value="1"/>
</dbReference>
<proteinExistence type="predicted"/>
<dbReference type="EC" id="2.1.1.72" evidence="1"/>
<name>A0A7K4NG80_9ARCH</name>
<dbReference type="PANTHER" id="PTHR42933">
    <property type="entry name" value="SLR6095 PROTEIN"/>
    <property type="match status" value="1"/>
</dbReference>
<evidence type="ECO:0000313" key="12">
    <source>
        <dbReference type="EMBL" id="NWK13420.1"/>
    </source>
</evidence>
<evidence type="ECO:0000256" key="3">
    <source>
        <dbReference type="ARBA" id="ARBA00022679"/>
    </source>
</evidence>
<dbReference type="EMBL" id="JACATH010000002">
    <property type="protein sequence ID" value="NWJ56970.1"/>
    <property type="molecule type" value="Genomic_DNA"/>
</dbReference>
<dbReference type="SUPFAM" id="SSF53335">
    <property type="entry name" value="S-adenosyl-L-methionine-dependent methyltransferases"/>
    <property type="match status" value="1"/>
</dbReference>
<feature type="domain" description="N6 adenine-specific DNA methyltransferase N-terminal" evidence="9">
    <location>
        <begin position="10"/>
        <end position="135"/>
    </location>
</feature>
<dbReference type="EMBL" id="JACATD010000001">
    <property type="protein sequence ID" value="NWK00295.1"/>
    <property type="molecule type" value="Genomic_DNA"/>
</dbReference>
<dbReference type="Proteomes" id="UP000575480">
    <property type="component" value="Unassembled WGS sequence"/>
</dbReference>
<evidence type="ECO:0000313" key="14">
    <source>
        <dbReference type="Proteomes" id="UP000547822"/>
    </source>
</evidence>
<keyword evidence="5" id="KW-0680">Restriction system</keyword>
<evidence type="ECO:0000313" key="11">
    <source>
        <dbReference type="EMBL" id="NWK00295.1"/>
    </source>
</evidence>
<dbReference type="GO" id="GO:0032259">
    <property type="term" value="P:methylation"/>
    <property type="evidence" value="ECO:0007669"/>
    <property type="project" value="UniProtKB-KW"/>
</dbReference>
<keyword evidence="2 11" id="KW-0489">Methyltransferase</keyword>
<feature type="domain" description="DNA methylase adenine-specific" evidence="8">
    <location>
        <begin position="148"/>
        <end position="457"/>
    </location>
</feature>
<organism evidence="11 14">
    <name type="scientific">Marine Group I thaumarchaeote</name>
    <dbReference type="NCBI Taxonomy" id="2511932"/>
    <lineage>
        <taxon>Archaea</taxon>
        <taxon>Nitrososphaerota</taxon>
        <taxon>Marine Group I</taxon>
    </lineage>
</organism>
<gene>
    <name evidence="11" type="ORF">HX840_00005</name>
    <name evidence="12" type="ORF">HX853_02100</name>
    <name evidence="10" type="ORF">HX858_04345</name>
</gene>
<dbReference type="PANTHER" id="PTHR42933:SF3">
    <property type="entry name" value="TYPE I RESTRICTION ENZYME MJAVIII METHYLASE SUBUNIT"/>
    <property type="match status" value="1"/>
</dbReference>
<reference evidence="13 14" key="1">
    <citation type="journal article" date="2019" name="Environ. Microbiol.">
        <title>Genomics insights into ecotype formation of ammonia-oxidizing archaea in the deep ocean.</title>
        <authorList>
            <person name="Wang Y."/>
            <person name="Huang J.M."/>
            <person name="Cui G.J."/>
            <person name="Nunoura T."/>
            <person name="Takaki Y."/>
            <person name="Li W.L."/>
            <person name="Li J."/>
            <person name="Gao Z.M."/>
            <person name="Takai K."/>
            <person name="Zhang A.Q."/>
            <person name="Stepanauskas R."/>
        </authorList>
    </citation>
    <scope>NUCLEOTIDE SEQUENCE [LARGE SCALE GENOMIC DNA]</scope>
    <source>
        <strain evidence="10 15">L15a</strain>
        <strain evidence="12 13">L19a</strain>
        <strain evidence="11 14">T1L9</strain>
    </source>
</reference>
<keyword evidence="7" id="KW-0175">Coiled coil</keyword>
<evidence type="ECO:0000313" key="13">
    <source>
        <dbReference type="Proteomes" id="UP000535457"/>
    </source>
</evidence>
<evidence type="ECO:0000256" key="6">
    <source>
        <dbReference type="ARBA" id="ARBA00047942"/>
    </source>
</evidence>
<dbReference type="InterPro" id="IPR051537">
    <property type="entry name" value="DNA_Adenine_Mtase"/>
</dbReference>
<evidence type="ECO:0000313" key="15">
    <source>
        <dbReference type="Proteomes" id="UP000575480"/>
    </source>
</evidence>
<dbReference type="InterPro" id="IPR022749">
    <property type="entry name" value="D12N6_MeTrfase_N"/>
</dbReference>
<evidence type="ECO:0000256" key="7">
    <source>
        <dbReference type="SAM" id="Coils"/>
    </source>
</evidence>
<evidence type="ECO:0000256" key="5">
    <source>
        <dbReference type="ARBA" id="ARBA00022747"/>
    </source>
</evidence>
<dbReference type="GO" id="GO:0003677">
    <property type="term" value="F:DNA binding"/>
    <property type="evidence" value="ECO:0007669"/>
    <property type="project" value="InterPro"/>
</dbReference>
<evidence type="ECO:0000313" key="10">
    <source>
        <dbReference type="EMBL" id="NWJ56970.1"/>
    </source>
</evidence>
<dbReference type="Gene3D" id="1.20.1260.30">
    <property type="match status" value="1"/>
</dbReference>
<dbReference type="Proteomes" id="UP000535457">
    <property type="component" value="Unassembled WGS sequence"/>
</dbReference>
<comment type="catalytic activity">
    <reaction evidence="6">
        <text>a 2'-deoxyadenosine in DNA + S-adenosyl-L-methionine = an N(6)-methyl-2'-deoxyadenosine in DNA + S-adenosyl-L-homocysteine + H(+)</text>
        <dbReference type="Rhea" id="RHEA:15197"/>
        <dbReference type="Rhea" id="RHEA-COMP:12418"/>
        <dbReference type="Rhea" id="RHEA-COMP:12419"/>
        <dbReference type="ChEBI" id="CHEBI:15378"/>
        <dbReference type="ChEBI" id="CHEBI:57856"/>
        <dbReference type="ChEBI" id="CHEBI:59789"/>
        <dbReference type="ChEBI" id="CHEBI:90615"/>
        <dbReference type="ChEBI" id="CHEBI:90616"/>
        <dbReference type="EC" id="2.1.1.72"/>
    </reaction>
</comment>
<dbReference type="PRINTS" id="PR00507">
    <property type="entry name" value="N12N6MTFRASE"/>
</dbReference>
<keyword evidence="4" id="KW-0949">S-adenosyl-L-methionine</keyword>
<protein>
    <recommendedName>
        <fullName evidence="1">site-specific DNA-methyltransferase (adenine-specific)</fullName>
        <ecNumber evidence="1">2.1.1.72</ecNumber>
    </recommendedName>
</protein>
<dbReference type="GO" id="GO:0009307">
    <property type="term" value="P:DNA restriction-modification system"/>
    <property type="evidence" value="ECO:0007669"/>
    <property type="project" value="UniProtKB-KW"/>
</dbReference>
<keyword evidence="3 11" id="KW-0808">Transferase</keyword>
<comment type="caution">
    <text evidence="11">The sequence shown here is derived from an EMBL/GenBank/DDBJ whole genome shotgun (WGS) entry which is preliminary data.</text>
</comment>
<dbReference type="GO" id="GO:0009007">
    <property type="term" value="F:site-specific DNA-methyltransferase (adenine-specific) activity"/>
    <property type="evidence" value="ECO:0007669"/>
    <property type="project" value="UniProtKB-EC"/>
</dbReference>
<evidence type="ECO:0000256" key="2">
    <source>
        <dbReference type="ARBA" id="ARBA00022603"/>
    </source>
</evidence>
<dbReference type="Pfam" id="PF02384">
    <property type="entry name" value="N6_Mtase"/>
    <property type="match status" value="1"/>
</dbReference>
<accession>A0A7K4NG80</accession>
<evidence type="ECO:0000259" key="9">
    <source>
        <dbReference type="Pfam" id="PF12161"/>
    </source>
</evidence>
<evidence type="ECO:0000256" key="1">
    <source>
        <dbReference type="ARBA" id="ARBA00011900"/>
    </source>
</evidence>
<dbReference type="InterPro" id="IPR029063">
    <property type="entry name" value="SAM-dependent_MTases_sf"/>
</dbReference>
<dbReference type="InterPro" id="IPR038333">
    <property type="entry name" value="T1MK-like_N_sf"/>
</dbReference>
<feature type="coiled-coil region" evidence="7">
    <location>
        <begin position="462"/>
        <end position="489"/>
    </location>
</feature>
<dbReference type="GO" id="GO:0008170">
    <property type="term" value="F:N-methyltransferase activity"/>
    <property type="evidence" value="ECO:0007669"/>
    <property type="project" value="InterPro"/>
</dbReference>
<sequence length="494" mass="56481">MTEKLSFDALTSHLFGAADILRKKLNPEEYRPVIMTVLFIKRLNDEYEANVQKLIQKGKSEKEARKKFNHAFTISDSANWDTLFKTKKSIGQKLNQISRYIEEENPRLAGVLTATKFDDKRNYPDNTMEDLVVHFNKHNLSNDNLVKPDIFGDAYEYLLAEFASETKKKGGQFYTPHEVVRLLVLLTKPKEGMRICDPTCGSGGMLIQSWSYVKEKGGKADNLTLHGQESNYQTVGMSKMNLVLHGVANFKIEHEDVLEKPLLQEGGKLFTYDRVLANYPFSENWKAEGKESDVYNRFKFGIPPAKDKADFAFIQHMYATLNDKGQAAIISSQGVLFRGGVEAAIRQGLFEEDAVEAIIALPQKMFYGTSIPGCILLLNKNKAKERKGKILFIYAAKDYKEEKVRNILRDEDLTKITKAVADFKDIDRYCHVADKEELEENEFNFNVPRYVDISEPEEPVDIQKTIDEIKKLDKEREGLEKKVQADLKELGFKI</sequence>
<evidence type="ECO:0000256" key="4">
    <source>
        <dbReference type="ARBA" id="ARBA00022691"/>
    </source>
</evidence>